<evidence type="ECO:0000256" key="4">
    <source>
        <dbReference type="ARBA" id="ARBA00022763"/>
    </source>
</evidence>
<reference evidence="15 16" key="1">
    <citation type="submission" date="2023-03" db="EMBL/GenBank/DDBJ databases">
        <title>Genome insight into feeding habits of ladybird beetles.</title>
        <authorList>
            <person name="Li H.-S."/>
            <person name="Huang Y.-H."/>
            <person name="Pang H."/>
        </authorList>
    </citation>
    <scope>NUCLEOTIDE SEQUENCE [LARGE SCALE GENOMIC DNA]</scope>
    <source>
        <strain evidence="15">SYSU_2023b</strain>
        <tissue evidence="15">Whole body</tissue>
    </source>
</reference>
<evidence type="ECO:0000256" key="10">
    <source>
        <dbReference type="ARBA" id="ARBA00023295"/>
    </source>
</evidence>
<comment type="similarity">
    <text evidence="2">Belongs to the type-1 OGG1 family.</text>
</comment>
<keyword evidence="16" id="KW-1185">Reference proteome</keyword>
<dbReference type="Gene3D" id="1.10.340.30">
    <property type="entry name" value="Hypothetical protein, domain 2"/>
    <property type="match status" value="1"/>
</dbReference>
<evidence type="ECO:0000256" key="13">
    <source>
        <dbReference type="ARBA" id="ARBA00073127"/>
    </source>
</evidence>
<keyword evidence="6" id="KW-0234">DNA repair</keyword>
<evidence type="ECO:0000256" key="6">
    <source>
        <dbReference type="ARBA" id="ARBA00023204"/>
    </source>
</evidence>
<organism evidence="15 16">
    <name type="scientific">Henosepilachna vigintioctopunctata</name>
    <dbReference type="NCBI Taxonomy" id="420089"/>
    <lineage>
        <taxon>Eukaryota</taxon>
        <taxon>Metazoa</taxon>
        <taxon>Ecdysozoa</taxon>
        <taxon>Arthropoda</taxon>
        <taxon>Hexapoda</taxon>
        <taxon>Insecta</taxon>
        <taxon>Pterygota</taxon>
        <taxon>Neoptera</taxon>
        <taxon>Endopterygota</taxon>
        <taxon>Coleoptera</taxon>
        <taxon>Polyphaga</taxon>
        <taxon>Cucujiformia</taxon>
        <taxon>Coccinelloidea</taxon>
        <taxon>Coccinellidae</taxon>
        <taxon>Epilachninae</taxon>
        <taxon>Epilachnini</taxon>
        <taxon>Henosepilachna</taxon>
    </lineage>
</organism>
<dbReference type="AlphaFoldDB" id="A0AAW1TIL9"/>
<dbReference type="PANTHER" id="PTHR10242:SF2">
    <property type="entry name" value="N-GLYCOSYLASE_DNA LYASE"/>
    <property type="match status" value="1"/>
</dbReference>
<dbReference type="GO" id="GO:0034039">
    <property type="term" value="F:8-oxo-7,8-dihydroguanine DNA N-glycosylase activity"/>
    <property type="evidence" value="ECO:0007669"/>
    <property type="project" value="TreeGrafter"/>
</dbReference>
<evidence type="ECO:0000256" key="7">
    <source>
        <dbReference type="ARBA" id="ARBA00023239"/>
    </source>
</evidence>
<dbReference type="GO" id="GO:0140078">
    <property type="term" value="F:class I DNA-(apurinic or apyrimidinic site) endonuclease activity"/>
    <property type="evidence" value="ECO:0007669"/>
    <property type="project" value="UniProtKB-EC"/>
</dbReference>
<dbReference type="InterPro" id="IPR011257">
    <property type="entry name" value="DNA_glycosylase"/>
</dbReference>
<dbReference type="FunFam" id="1.10.1670.10:FF:000005">
    <property type="entry name" value="N-glycosylase/DNA lyase OGG1"/>
    <property type="match status" value="1"/>
</dbReference>
<evidence type="ECO:0000259" key="14">
    <source>
        <dbReference type="SMART" id="SM00478"/>
    </source>
</evidence>
<dbReference type="SMART" id="SM00478">
    <property type="entry name" value="ENDO3c"/>
    <property type="match status" value="1"/>
</dbReference>
<comment type="caution">
    <text evidence="15">The sequence shown here is derived from an EMBL/GenBank/DDBJ whole genome shotgun (WGS) entry which is preliminary data.</text>
</comment>
<evidence type="ECO:0000313" key="15">
    <source>
        <dbReference type="EMBL" id="KAK9869123.1"/>
    </source>
</evidence>
<dbReference type="SUPFAM" id="SSF55945">
    <property type="entry name" value="TATA-box binding protein-like"/>
    <property type="match status" value="1"/>
</dbReference>
<keyword evidence="9" id="KW-0511">Multifunctional enzyme</keyword>
<dbReference type="GO" id="GO:0006289">
    <property type="term" value="P:nucleotide-excision repair"/>
    <property type="evidence" value="ECO:0007669"/>
    <property type="project" value="InterPro"/>
</dbReference>
<comment type="subcellular location">
    <subcellularLocation>
        <location evidence="1">Nucleus</location>
    </subcellularLocation>
</comment>
<proteinExistence type="inferred from homology"/>
<dbReference type="Pfam" id="PF00730">
    <property type="entry name" value="HhH-GPD"/>
    <property type="match status" value="1"/>
</dbReference>
<dbReference type="Gene3D" id="1.10.1670.10">
    <property type="entry name" value="Helix-hairpin-Helix base-excision DNA repair enzymes (C-terminal)"/>
    <property type="match status" value="1"/>
</dbReference>
<protein>
    <recommendedName>
        <fullName evidence="13">N-glycosylase/DNA lyase</fullName>
        <ecNumber evidence="3">4.2.99.18</ecNumber>
    </recommendedName>
</protein>
<dbReference type="PANTHER" id="PTHR10242">
    <property type="entry name" value="8-OXOGUANINE DNA GLYCOSYLASE"/>
    <property type="match status" value="1"/>
</dbReference>
<dbReference type="GO" id="GO:0003684">
    <property type="term" value="F:damaged DNA binding"/>
    <property type="evidence" value="ECO:0007669"/>
    <property type="project" value="InterPro"/>
</dbReference>
<evidence type="ECO:0000256" key="1">
    <source>
        <dbReference type="ARBA" id="ARBA00004123"/>
    </source>
</evidence>
<accession>A0AAW1TIL9</accession>
<evidence type="ECO:0000256" key="9">
    <source>
        <dbReference type="ARBA" id="ARBA00023268"/>
    </source>
</evidence>
<keyword evidence="4" id="KW-0227">DNA damage</keyword>
<evidence type="ECO:0000256" key="3">
    <source>
        <dbReference type="ARBA" id="ARBA00012720"/>
    </source>
</evidence>
<dbReference type="GO" id="GO:0006285">
    <property type="term" value="P:base-excision repair, AP site formation"/>
    <property type="evidence" value="ECO:0007669"/>
    <property type="project" value="TreeGrafter"/>
</dbReference>
<dbReference type="InterPro" id="IPR003265">
    <property type="entry name" value="HhH-GPD_domain"/>
</dbReference>
<evidence type="ECO:0000256" key="12">
    <source>
        <dbReference type="ARBA" id="ARBA00044632"/>
    </source>
</evidence>
<evidence type="ECO:0000256" key="5">
    <source>
        <dbReference type="ARBA" id="ARBA00022801"/>
    </source>
</evidence>
<feature type="domain" description="HhH-GPD" evidence="14">
    <location>
        <begin position="133"/>
        <end position="300"/>
    </location>
</feature>
<sequence>MKHWYKLICRKEDLQLKGTLNGGQSFRWTKIDDEEKWIGIFNNKVWVLKQNENEILYMVYESEKSTNMQKGFESKNEVFNDMLIDYFQLNLNLKDYYKRWSEADPIFAKAAKQFYGIRILKQEVTENIFSFICSSNNNISRITSMVNKLATFYGEKICELDGETYYSFPDVEVLARGDVEAKLRANGFGYRSKYINESAKFIMQNGGNRWFDDLKKCDYIDAKTCLMKLNGVGAKVADCICLMSLGHLEALPVDTHVYQIASKFYMPQLSTRKTVTDKIYNDIGNHFRELYGPLAGWAHTILFCADLKKFQEDS</sequence>
<keyword evidence="8" id="KW-0539">Nucleus</keyword>
<keyword evidence="5" id="KW-0378">Hydrolase</keyword>
<name>A0AAW1TIL9_9CUCU</name>
<keyword evidence="10" id="KW-0326">Glycosidase</keyword>
<dbReference type="InterPro" id="IPR052054">
    <property type="entry name" value="Oxidative_DNA_repair_enzyme"/>
</dbReference>
<dbReference type="Gene3D" id="3.30.310.40">
    <property type="match status" value="1"/>
</dbReference>
<evidence type="ECO:0000256" key="11">
    <source>
        <dbReference type="ARBA" id="ARBA00025652"/>
    </source>
</evidence>
<dbReference type="InterPro" id="IPR012904">
    <property type="entry name" value="OGG_N"/>
</dbReference>
<dbReference type="EC" id="4.2.99.18" evidence="3"/>
<dbReference type="Pfam" id="PF07934">
    <property type="entry name" value="OGG_N"/>
    <property type="match status" value="1"/>
</dbReference>
<dbReference type="SUPFAM" id="SSF48150">
    <property type="entry name" value="DNA-glycosylase"/>
    <property type="match status" value="1"/>
</dbReference>
<dbReference type="GO" id="GO:0005634">
    <property type="term" value="C:nucleus"/>
    <property type="evidence" value="ECO:0007669"/>
    <property type="project" value="UniProtKB-SubCell"/>
</dbReference>
<dbReference type="CDD" id="cd00056">
    <property type="entry name" value="ENDO3c"/>
    <property type="match status" value="1"/>
</dbReference>
<keyword evidence="7" id="KW-0456">Lyase</keyword>
<comment type="catalytic activity">
    <reaction evidence="12">
        <text>2'-deoxyribonucleotide-(2'-deoxyribose 5'-phosphate)-2'-deoxyribonucleotide-DNA = a 3'-end 2'-deoxyribonucleotide-(2,3-dehydro-2,3-deoxyribose 5'-phosphate)-DNA + a 5'-end 5'-phospho-2'-deoxyribonucleoside-DNA + H(+)</text>
        <dbReference type="Rhea" id="RHEA:66592"/>
        <dbReference type="Rhea" id="RHEA-COMP:13180"/>
        <dbReference type="Rhea" id="RHEA-COMP:16897"/>
        <dbReference type="Rhea" id="RHEA-COMP:17067"/>
        <dbReference type="ChEBI" id="CHEBI:15378"/>
        <dbReference type="ChEBI" id="CHEBI:136412"/>
        <dbReference type="ChEBI" id="CHEBI:157695"/>
        <dbReference type="ChEBI" id="CHEBI:167181"/>
        <dbReference type="EC" id="4.2.99.18"/>
    </reaction>
</comment>
<evidence type="ECO:0000313" key="16">
    <source>
        <dbReference type="Proteomes" id="UP001431783"/>
    </source>
</evidence>
<dbReference type="FunFam" id="1.10.340.30:FF:000006">
    <property type="entry name" value="N-glycosylase/DNA lyase isoform X2"/>
    <property type="match status" value="1"/>
</dbReference>
<dbReference type="InterPro" id="IPR023170">
    <property type="entry name" value="HhH_base_excis_C"/>
</dbReference>
<dbReference type="Proteomes" id="UP001431783">
    <property type="component" value="Unassembled WGS sequence"/>
</dbReference>
<evidence type="ECO:0000256" key="8">
    <source>
        <dbReference type="ARBA" id="ARBA00023242"/>
    </source>
</evidence>
<dbReference type="EMBL" id="JARQZJ010000001">
    <property type="protein sequence ID" value="KAK9869123.1"/>
    <property type="molecule type" value="Genomic_DNA"/>
</dbReference>
<gene>
    <name evidence="15" type="ORF">WA026_002881</name>
</gene>
<evidence type="ECO:0000256" key="2">
    <source>
        <dbReference type="ARBA" id="ARBA00010679"/>
    </source>
</evidence>
<comment type="function">
    <text evidence="11">DNA repair enzyme that incises DNA at 8-oxoG residues. Excises 7,8-dihydro-8-oxoguanine and 2,6-diamino-4-hydroxy-5-N-methylformamidopyrimidine (FAPY) from damaged DNA. Has a beta-lyase activity that nicks DNA 3' to the lesion.</text>
</comment>